<evidence type="ECO:0000313" key="2">
    <source>
        <dbReference type="Proteomes" id="UP000006729"/>
    </source>
</evidence>
<reference evidence="1 2" key="1">
    <citation type="journal article" date="2006" name="Science">
        <title>The genome of black cottonwood, Populus trichocarpa (Torr. &amp; Gray).</title>
        <authorList>
            <person name="Tuskan G.A."/>
            <person name="Difazio S."/>
            <person name="Jansson S."/>
            <person name="Bohlmann J."/>
            <person name="Grigoriev I."/>
            <person name="Hellsten U."/>
            <person name="Putnam N."/>
            <person name="Ralph S."/>
            <person name="Rombauts S."/>
            <person name="Salamov A."/>
            <person name="Schein J."/>
            <person name="Sterck L."/>
            <person name="Aerts A."/>
            <person name="Bhalerao R.R."/>
            <person name="Bhalerao R.P."/>
            <person name="Blaudez D."/>
            <person name="Boerjan W."/>
            <person name="Brun A."/>
            <person name="Brunner A."/>
            <person name="Busov V."/>
            <person name="Campbell M."/>
            <person name="Carlson J."/>
            <person name="Chalot M."/>
            <person name="Chapman J."/>
            <person name="Chen G.L."/>
            <person name="Cooper D."/>
            <person name="Coutinho P.M."/>
            <person name="Couturier J."/>
            <person name="Covert S."/>
            <person name="Cronk Q."/>
            <person name="Cunningham R."/>
            <person name="Davis J."/>
            <person name="Degroeve S."/>
            <person name="Dejardin A."/>
            <person name="Depamphilis C."/>
            <person name="Detter J."/>
            <person name="Dirks B."/>
            <person name="Dubchak I."/>
            <person name="Duplessis S."/>
            <person name="Ehlting J."/>
            <person name="Ellis B."/>
            <person name="Gendler K."/>
            <person name="Goodstein D."/>
            <person name="Gribskov M."/>
            <person name="Grimwood J."/>
            <person name="Groover A."/>
            <person name="Gunter L."/>
            <person name="Hamberger B."/>
            <person name="Heinze B."/>
            <person name="Helariutta Y."/>
            <person name="Henrissat B."/>
            <person name="Holligan D."/>
            <person name="Holt R."/>
            <person name="Huang W."/>
            <person name="Islam-Faridi N."/>
            <person name="Jones S."/>
            <person name="Jones-Rhoades M."/>
            <person name="Jorgensen R."/>
            <person name="Joshi C."/>
            <person name="Kangasjarvi J."/>
            <person name="Karlsson J."/>
            <person name="Kelleher C."/>
            <person name="Kirkpatrick R."/>
            <person name="Kirst M."/>
            <person name="Kohler A."/>
            <person name="Kalluri U."/>
            <person name="Larimer F."/>
            <person name="Leebens-Mack J."/>
            <person name="Leple J.C."/>
            <person name="Locascio P."/>
            <person name="Lou Y."/>
            <person name="Lucas S."/>
            <person name="Martin F."/>
            <person name="Montanini B."/>
            <person name="Napoli C."/>
            <person name="Nelson D.R."/>
            <person name="Nelson C."/>
            <person name="Nieminen K."/>
            <person name="Nilsson O."/>
            <person name="Pereda V."/>
            <person name="Peter G."/>
            <person name="Philippe R."/>
            <person name="Pilate G."/>
            <person name="Poliakov A."/>
            <person name="Razumovskaya J."/>
            <person name="Richardson P."/>
            <person name="Rinaldi C."/>
            <person name="Ritland K."/>
            <person name="Rouze P."/>
            <person name="Ryaboy D."/>
            <person name="Schmutz J."/>
            <person name="Schrader J."/>
            <person name="Segerman B."/>
            <person name="Shin H."/>
            <person name="Siddiqui A."/>
            <person name="Sterky F."/>
            <person name="Terry A."/>
            <person name="Tsai C.J."/>
            <person name="Uberbacher E."/>
            <person name="Unneberg P."/>
            <person name="Vahala J."/>
            <person name="Wall K."/>
            <person name="Wessler S."/>
            <person name="Yang G."/>
            <person name="Yin T."/>
            <person name="Douglas C."/>
            <person name="Marra M."/>
            <person name="Sandberg G."/>
            <person name="Van de Peer Y."/>
            <person name="Rokhsar D."/>
        </authorList>
    </citation>
    <scope>NUCLEOTIDE SEQUENCE [LARGE SCALE GENOMIC DNA]</scope>
    <source>
        <strain evidence="2">cv. Nisqually</strain>
    </source>
</reference>
<dbReference type="Proteomes" id="UP000006729">
    <property type="component" value="Chromosome 10"/>
</dbReference>
<gene>
    <name evidence="1" type="ORF">POPTR_010G203300v4</name>
</gene>
<accession>A0ACC0SEK0</accession>
<organism evidence="1 2">
    <name type="scientific">Populus trichocarpa</name>
    <name type="common">Western balsam poplar</name>
    <name type="synonym">Populus balsamifera subsp. trichocarpa</name>
    <dbReference type="NCBI Taxonomy" id="3694"/>
    <lineage>
        <taxon>Eukaryota</taxon>
        <taxon>Viridiplantae</taxon>
        <taxon>Streptophyta</taxon>
        <taxon>Embryophyta</taxon>
        <taxon>Tracheophyta</taxon>
        <taxon>Spermatophyta</taxon>
        <taxon>Magnoliopsida</taxon>
        <taxon>eudicotyledons</taxon>
        <taxon>Gunneridae</taxon>
        <taxon>Pentapetalae</taxon>
        <taxon>rosids</taxon>
        <taxon>fabids</taxon>
        <taxon>Malpighiales</taxon>
        <taxon>Salicaceae</taxon>
        <taxon>Saliceae</taxon>
        <taxon>Populus</taxon>
    </lineage>
</organism>
<comment type="caution">
    <text evidence="1">The sequence shown here is derived from an EMBL/GenBank/DDBJ whole genome shotgun (WGS) entry which is preliminary data.</text>
</comment>
<protein>
    <submittedName>
        <fullName evidence="1">Uncharacterized protein</fullName>
    </submittedName>
</protein>
<evidence type="ECO:0000313" key="1">
    <source>
        <dbReference type="EMBL" id="KAI9387630.1"/>
    </source>
</evidence>
<proteinExistence type="predicted"/>
<dbReference type="EMBL" id="CM009299">
    <property type="protein sequence ID" value="KAI9387630.1"/>
    <property type="molecule type" value="Genomic_DNA"/>
</dbReference>
<name>A0ACC0SEK0_POPTR</name>
<sequence>MIATSMSLLQHVCSVPIARAMRPRSLTIRSSRSLSTTTASSSAPSRASHLDAFGKSESSLKLKCRHGSFVCAVRHTNKLAIRNDLQEAGWKVGRSPIFRTVTAADGTVKLLIILGDNRLIETAGIQLKIRKDVQIGQRMITISIVGVPNTIQKLASHKLQSTLAFSSRAPNQKLRESIVPSAKSYPLEAIMKDCKEAAGINDRVEHAKELADLLHQWERGHHVNLIPFNPIQGSDYKHPHKKAVCIPVINTLFSPAVTFAAALESRKITAGVRRVPNKGGLDASAACGQLRNEFQKSPLVMSSDSLQSEKVAVACWCLEGSGWLLL</sequence>
<keyword evidence="2" id="KW-1185">Reference proteome</keyword>